<evidence type="ECO:0008006" key="4">
    <source>
        <dbReference type="Google" id="ProtNLM"/>
    </source>
</evidence>
<sequence length="103" mass="11485">MIAELVCSAVALVLYVNTLDADFCYDDRCLLIVVSIVQMAPRLKSRDRDLSILLVNRGGRSLNCQQLDYWSTALSGQAEIGWPSSHPIGSLREYFSLCDCQGR</sequence>
<feature type="chain" id="PRO_5040868267" description="Secreted protein" evidence="1">
    <location>
        <begin position="22"/>
        <end position="103"/>
    </location>
</feature>
<comment type="caution">
    <text evidence="2">The sequence shown here is derived from an EMBL/GenBank/DDBJ whole genome shotgun (WGS) entry which is preliminary data.</text>
</comment>
<gene>
    <name evidence="2" type="ORF">IRJ41_013250</name>
</gene>
<keyword evidence="3" id="KW-1185">Reference proteome</keyword>
<evidence type="ECO:0000313" key="3">
    <source>
        <dbReference type="Proteomes" id="UP001059041"/>
    </source>
</evidence>
<feature type="signal peptide" evidence="1">
    <location>
        <begin position="1"/>
        <end position="21"/>
    </location>
</feature>
<evidence type="ECO:0000256" key="1">
    <source>
        <dbReference type="SAM" id="SignalP"/>
    </source>
</evidence>
<keyword evidence="1" id="KW-0732">Signal</keyword>
<organism evidence="2 3">
    <name type="scientific">Triplophysa rosa</name>
    <name type="common">Cave loach</name>
    <dbReference type="NCBI Taxonomy" id="992332"/>
    <lineage>
        <taxon>Eukaryota</taxon>
        <taxon>Metazoa</taxon>
        <taxon>Chordata</taxon>
        <taxon>Craniata</taxon>
        <taxon>Vertebrata</taxon>
        <taxon>Euteleostomi</taxon>
        <taxon>Actinopterygii</taxon>
        <taxon>Neopterygii</taxon>
        <taxon>Teleostei</taxon>
        <taxon>Ostariophysi</taxon>
        <taxon>Cypriniformes</taxon>
        <taxon>Nemacheilidae</taxon>
        <taxon>Triplophysa</taxon>
    </lineage>
</organism>
<evidence type="ECO:0000313" key="2">
    <source>
        <dbReference type="EMBL" id="KAI7802553.1"/>
    </source>
</evidence>
<dbReference type="Proteomes" id="UP001059041">
    <property type="component" value="Linkage Group LG12"/>
</dbReference>
<proteinExistence type="predicted"/>
<dbReference type="AlphaFoldDB" id="A0A9W7TU68"/>
<dbReference type="EMBL" id="JAFHDT010000012">
    <property type="protein sequence ID" value="KAI7802553.1"/>
    <property type="molecule type" value="Genomic_DNA"/>
</dbReference>
<accession>A0A9W7TU68</accession>
<name>A0A9W7TU68_TRIRA</name>
<protein>
    <recommendedName>
        <fullName evidence="4">Secreted protein</fullName>
    </recommendedName>
</protein>
<reference evidence="2" key="1">
    <citation type="submission" date="2021-02" db="EMBL/GenBank/DDBJ databases">
        <title>Comparative genomics reveals that relaxation of natural selection precedes convergent phenotypic evolution of cavefish.</title>
        <authorList>
            <person name="Peng Z."/>
        </authorList>
    </citation>
    <scope>NUCLEOTIDE SEQUENCE</scope>
    <source>
        <tissue evidence="2">Muscle</tissue>
    </source>
</reference>